<dbReference type="GO" id="GO:0032259">
    <property type="term" value="P:methylation"/>
    <property type="evidence" value="ECO:0007669"/>
    <property type="project" value="UniProtKB-KW"/>
</dbReference>
<dbReference type="CDD" id="cd02440">
    <property type="entry name" value="AdoMet_MTases"/>
    <property type="match status" value="1"/>
</dbReference>
<evidence type="ECO:0000313" key="6">
    <source>
        <dbReference type="Proteomes" id="UP000199184"/>
    </source>
</evidence>
<dbReference type="PANTHER" id="PTHR44942:SF4">
    <property type="entry name" value="METHYLTRANSFERASE TYPE 11 DOMAIN-CONTAINING PROTEIN"/>
    <property type="match status" value="1"/>
</dbReference>
<evidence type="ECO:0000256" key="1">
    <source>
        <dbReference type="ARBA" id="ARBA00008361"/>
    </source>
</evidence>
<evidence type="ECO:0000256" key="3">
    <source>
        <dbReference type="ARBA" id="ARBA00022679"/>
    </source>
</evidence>
<keyword evidence="6" id="KW-1185">Reference proteome</keyword>
<dbReference type="Pfam" id="PF08241">
    <property type="entry name" value="Methyltransf_11"/>
    <property type="match status" value="1"/>
</dbReference>
<dbReference type="GO" id="GO:0008757">
    <property type="term" value="F:S-adenosylmethionine-dependent methyltransferase activity"/>
    <property type="evidence" value="ECO:0007669"/>
    <property type="project" value="InterPro"/>
</dbReference>
<evidence type="ECO:0000256" key="2">
    <source>
        <dbReference type="ARBA" id="ARBA00022603"/>
    </source>
</evidence>
<reference evidence="6" key="1">
    <citation type="submission" date="2016-08" db="EMBL/GenBank/DDBJ databases">
        <authorList>
            <person name="Varghese N."/>
            <person name="Submissions Spin"/>
        </authorList>
    </citation>
    <scope>NUCLEOTIDE SEQUENCE [LARGE SCALE GENOMIC DNA]</scope>
    <source>
        <strain evidence="6">ERR11</strain>
    </source>
</reference>
<dbReference type="InterPro" id="IPR013216">
    <property type="entry name" value="Methyltransf_11"/>
</dbReference>
<sequence>MNERVTWQLYNGAALDYDEYRPRYPRAVFDILTDYHSALAPLRSAADVGAGTGIFSRQLMASVASIERLTCVEPNCDMAAVAKERSATFRGLDVLAGFAEMLPLPDHSCELVTAATAANWFNRPLFYQEAARVLKPSGTLLLLQNKHRHEESAFLGDFVSLQERHIPGFRRDHYSDFWGSYGKSDFEAELCSRHDLVSVERYKLEWRQTTTAEQFRGYCQSGHLKMAIARSGAATIAKELDALLDRYQDASGYVIVDWLTDLVLSRARPQEQPLGKR</sequence>
<dbReference type="SUPFAM" id="SSF53335">
    <property type="entry name" value="S-adenosyl-L-methionine-dependent methyltransferases"/>
    <property type="match status" value="1"/>
</dbReference>
<accession>A0A1C3XTU2</accession>
<dbReference type="PANTHER" id="PTHR44942">
    <property type="entry name" value="METHYLTRANSF_11 DOMAIN-CONTAINING PROTEIN"/>
    <property type="match status" value="1"/>
</dbReference>
<proteinExistence type="inferred from homology"/>
<dbReference type="AlphaFoldDB" id="A0A1C3XTU2"/>
<dbReference type="Gene3D" id="3.40.50.150">
    <property type="entry name" value="Vaccinia Virus protein VP39"/>
    <property type="match status" value="1"/>
</dbReference>
<keyword evidence="2 5" id="KW-0489">Methyltransferase</keyword>
<keyword evidence="3 5" id="KW-0808">Transferase</keyword>
<feature type="domain" description="Methyltransferase type 11" evidence="4">
    <location>
        <begin position="47"/>
        <end position="141"/>
    </location>
</feature>
<evidence type="ECO:0000259" key="4">
    <source>
        <dbReference type="Pfam" id="PF08241"/>
    </source>
</evidence>
<comment type="similarity">
    <text evidence="1">Belongs to the methyltransferase superfamily.</text>
</comment>
<gene>
    <name evidence="5" type="ORF">GA0061098_10494</name>
</gene>
<dbReference type="RefSeq" id="WP_165637937.1">
    <property type="nucleotide sequence ID" value="NZ_FMAI01000049.1"/>
</dbReference>
<evidence type="ECO:0000313" key="5">
    <source>
        <dbReference type="EMBL" id="SCB55662.1"/>
    </source>
</evidence>
<dbReference type="InterPro" id="IPR051052">
    <property type="entry name" value="Diverse_substrate_MTase"/>
</dbReference>
<protein>
    <submittedName>
        <fullName evidence="5">Methyltransferase domain-containing protein</fullName>
    </submittedName>
</protein>
<name>A0A1C3XTU2_9BRAD</name>
<dbReference type="EMBL" id="FMAI01000049">
    <property type="protein sequence ID" value="SCB55662.1"/>
    <property type="molecule type" value="Genomic_DNA"/>
</dbReference>
<organism evidence="5 6">
    <name type="scientific">Bradyrhizobium shewense</name>
    <dbReference type="NCBI Taxonomy" id="1761772"/>
    <lineage>
        <taxon>Bacteria</taxon>
        <taxon>Pseudomonadati</taxon>
        <taxon>Pseudomonadota</taxon>
        <taxon>Alphaproteobacteria</taxon>
        <taxon>Hyphomicrobiales</taxon>
        <taxon>Nitrobacteraceae</taxon>
        <taxon>Bradyrhizobium</taxon>
    </lineage>
</organism>
<dbReference type="InterPro" id="IPR029063">
    <property type="entry name" value="SAM-dependent_MTases_sf"/>
</dbReference>
<dbReference type="Proteomes" id="UP000199184">
    <property type="component" value="Unassembled WGS sequence"/>
</dbReference>